<dbReference type="PANTHER" id="PTHR15665">
    <property type="entry name" value="ASTEROID PROTEIN"/>
    <property type="match status" value="1"/>
</dbReference>
<dbReference type="InterPro" id="IPR026832">
    <property type="entry name" value="Asteroid"/>
</dbReference>
<evidence type="ECO:0000256" key="1">
    <source>
        <dbReference type="ARBA" id="ARBA00007398"/>
    </source>
</evidence>
<gene>
    <name evidence="2" type="ORF">LAMO00422_LOCUS17704</name>
</gene>
<organism evidence="2">
    <name type="scientific">Amorphochlora amoebiformis</name>
    <dbReference type="NCBI Taxonomy" id="1561963"/>
    <lineage>
        <taxon>Eukaryota</taxon>
        <taxon>Sar</taxon>
        <taxon>Rhizaria</taxon>
        <taxon>Cercozoa</taxon>
        <taxon>Chlorarachniophyceae</taxon>
        <taxon>Amorphochlora</taxon>
    </lineage>
</organism>
<dbReference type="PANTHER" id="PTHR15665:SF1">
    <property type="entry name" value="PROTEIN ASTEROID HOMOLOG 1"/>
    <property type="match status" value="1"/>
</dbReference>
<evidence type="ECO:0008006" key="3">
    <source>
        <dbReference type="Google" id="ProtNLM"/>
    </source>
</evidence>
<name>A0A7S0DPF2_9EUKA</name>
<dbReference type="AlphaFoldDB" id="A0A7S0DPF2"/>
<evidence type="ECO:0000313" key="2">
    <source>
        <dbReference type="EMBL" id="CAD8458753.1"/>
    </source>
</evidence>
<proteinExistence type="inferred from homology"/>
<accession>A0A7S0DPF2</accession>
<protein>
    <recommendedName>
        <fullName evidence="3">Exonuclease 1</fullName>
    </recommendedName>
</protein>
<reference evidence="2" key="1">
    <citation type="submission" date="2021-01" db="EMBL/GenBank/DDBJ databases">
        <authorList>
            <person name="Corre E."/>
            <person name="Pelletier E."/>
            <person name="Niang G."/>
            <person name="Scheremetjew M."/>
            <person name="Finn R."/>
            <person name="Kale V."/>
            <person name="Holt S."/>
            <person name="Cochrane G."/>
            <person name="Meng A."/>
            <person name="Brown T."/>
            <person name="Cohen L."/>
        </authorList>
    </citation>
    <scope>NUCLEOTIDE SEQUENCE</scope>
    <source>
        <strain evidence="2">CCMP2058</strain>
    </source>
</reference>
<comment type="similarity">
    <text evidence="1">Belongs to the asteroid family.</text>
</comment>
<dbReference type="Gene3D" id="3.40.50.1010">
    <property type="entry name" value="5'-nuclease"/>
    <property type="match status" value="1"/>
</dbReference>
<dbReference type="InterPro" id="IPR029060">
    <property type="entry name" value="PIN-like_dom_sf"/>
</dbReference>
<sequence>MGIPGLWKWCFGGDEDLGYVSKKLSIKAARKEEIIVIDGFCIQSLPALSRIERSSALFDFAKQTEVIQNFFKAFKKLNYRVVVFFDGCRNRSEMEKWRGRKKRLAKVYQKIVTTFGGDGSASIPASEYIELMLELGVGYRVLTNVCQRSGVEVFMCEAEVEGVLASWARENEAFAVIARNSELLIHEISRLIDVSTIEQGADGESMTCKCVERSR</sequence>
<dbReference type="EMBL" id="HBEM01026039">
    <property type="protein sequence ID" value="CAD8458753.1"/>
    <property type="molecule type" value="Transcribed_RNA"/>
</dbReference>
<dbReference type="SUPFAM" id="SSF88723">
    <property type="entry name" value="PIN domain-like"/>
    <property type="match status" value="1"/>
</dbReference>